<dbReference type="KEGG" id="mbet:N8K70_13375"/>
<feature type="transmembrane region" description="Helical" evidence="1">
    <location>
        <begin position="7"/>
        <end position="30"/>
    </location>
</feature>
<keyword evidence="3" id="KW-1185">Reference proteome</keyword>
<sequence length="74" mass="8430">MQKSRFVWAPVIPFAFVTTLGYACLIAAWLLDDWRLGIAVAWGAITLVCFVSSYIWQRVAHRAQQDPVPPQLIR</sequence>
<organism evidence="2 3">
    <name type="scientific">Microbacterium betulae</name>
    <dbReference type="NCBI Taxonomy" id="2981139"/>
    <lineage>
        <taxon>Bacteria</taxon>
        <taxon>Bacillati</taxon>
        <taxon>Actinomycetota</taxon>
        <taxon>Actinomycetes</taxon>
        <taxon>Micrococcales</taxon>
        <taxon>Microbacteriaceae</taxon>
        <taxon>Microbacterium</taxon>
    </lineage>
</organism>
<keyword evidence="1" id="KW-1133">Transmembrane helix</keyword>
<feature type="transmembrane region" description="Helical" evidence="1">
    <location>
        <begin position="36"/>
        <end position="56"/>
    </location>
</feature>
<dbReference type="AlphaFoldDB" id="A0AA97FHF9"/>
<proteinExistence type="predicted"/>
<keyword evidence="1" id="KW-0812">Transmembrane</keyword>
<evidence type="ECO:0000313" key="3">
    <source>
        <dbReference type="Proteomes" id="UP001305498"/>
    </source>
</evidence>
<gene>
    <name evidence="2" type="ORF">N8K70_13375</name>
</gene>
<accession>A0AA97FHF9</accession>
<name>A0AA97FHF9_9MICO</name>
<dbReference type="Proteomes" id="UP001305498">
    <property type="component" value="Chromosome"/>
</dbReference>
<protein>
    <submittedName>
        <fullName evidence="2">Uncharacterized protein</fullName>
    </submittedName>
</protein>
<evidence type="ECO:0000313" key="2">
    <source>
        <dbReference type="EMBL" id="WOF22370.1"/>
    </source>
</evidence>
<keyword evidence="1" id="KW-0472">Membrane</keyword>
<dbReference type="RefSeq" id="WP_317138842.1">
    <property type="nucleotide sequence ID" value="NZ_CP118157.1"/>
</dbReference>
<reference evidence="2 3" key="1">
    <citation type="submission" date="2023-02" db="EMBL/GenBank/DDBJ databases">
        <title>Microbacterium betulae sp. nov., isolated from birch wood.</title>
        <authorList>
            <person name="Pasciak M."/>
            <person name="Pawlik K.J."/>
            <person name="Martynowski D."/>
            <person name="Laczmanski L."/>
            <person name="Ciekot J."/>
            <person name="Szponar B."/>
            <person name="Wojcik-Fatla A."/>
            <person name="Mackiewicz B."/>
            <person name="Farian E."/>
            <person name="Cholewa G."/>
            <person name="Cholewa A."/>
            <person name="Dutkiewicz J."/>
        </authorList>
    </citation>
    <scope>NUCLEOTIDE SEQUENCE [LARGE SCALE GENOMIC DNA]</scope>
    <source>
        <strain evidence="2 3">AB</strain>
    </source>
</reference>
<dbReference type="PROSITE" id="PS51257">
    <property type="entry name" value="PROKAR_LIPOPROTEIN"/>
    <property type="match status" value="1"/>
</dbReference>
<evidence type="ECO:0000256" key="1">
    <source>
        <dbReference type="SAM" id="Phobius"/>
    </source>
</evidence>
<dbReference type="EMBL" id="CP118157">
    <property type="protein sequence ID" value="WOF22370.1"/>
    <property type="molecule type" value="Genomic_DNA"/>
</dbReference>